<dbReference type="Pfam" id="PF00072">
    <property type="entry name" value="Response_reg"/>
    <property type="match status" value="1"/>
</dbReference>
<proteinExistence type="predicted"/>
<dbReference type="InterPro" id="IPR011006">
    <property type="entry name" value="CheY-like_superfamily"/>
</dbReference>
<dbReference type="CDD" id="cd17546">
    <property type="entry name" value="REC_hyHK_CKI1_RcsC-like"/>
    <property type="match status" value="1"/>
</dbReference>
<dbReference type="InterPro" id="IPR001789">
    <property type="entry name" value="Sig_transdc_resp-reg_receiver"/>
</dbReference>
<gene>
    <name evidence="8" type="ORF">GCM10010873_17250</name>
</gene>
<dbReference type="SUPFAM" id="SSF47226">
    <property type="entry name" value="Histidine-containing phosphotransfer domain, HPT domain"/>
    <property type="match status" value="1"/>
</dbReference>
<evidence type="ECO:0000259" key="6">
    <source>
        <dbReference type="PROSITE" id="PS50109"/>
    </source>
</evidence>
<dbReference type="InterPro" id="IPR003594">
    <property type="entry name" value="HATPase_dom"/>
</dbReference>
<dbReference type="Gene3D" id="3.40.50.2300">
    <property type="match status" value="1"/>
</dbReference>
<dbReference type="PANTHER" id="PTHR43547">
    <property type="entry name" value="TWO-COMPONENT HISTIDINE KINASE"/>
    <property type="match status" value="1"/>
</dbReference>
<feature type="domain" description="Histidine kinase" evidence="6">
    <location>
        <begin position="54"/>
        <end position="266"/>
    </location>
</feature>
<evidence type="ECO:0000256" key="4">
    <source>
        <dbReference type="PROSITE-ProRule" id="PRU00169"/>
    </source>
</evidence>
<feature type="modified residue" description="4-aspartylphosphate" evidence="4">
    <location>
        <position position="340"/>
    </location>
</feature>
<organism evidence="8 9">
    <name type="scientific">Cypionkella aquatica</name>
    <dbReference type="NCBI Taxonomy" id="1756042"/>
    <lineage>
        <taxon>Bacteria</taxon>
        <taxon>Pseudomonadati</taxon>
        <taxon>Pseudomonadota</taxon>
        <taxon>Alphaproteobacteria</taxon>
        <taxon>Rhodobacterales</taxon>
        <taxon>Paracoccaceae</taxon>
        <taxon>Cypionkella</taxon>
    </lineage>
</organism>
<comment type="caution">
    <text evidence="8">The sequence shown here is derived from an EMBL/GenBank/DDBJ whole genome shotgun (WGS) entry which is preliminary data.</text>
</comment>
<keyword evidence="9" id="KW-1185">Reference proteome</keyword>
<feature type="region of interest" description="Disordered" evidence="5">
    <location>
        <begin position="1"/>
        <end position="49"/>
    </location>
</feature>
<dbReference type="Gene3D" id="1.20.120.160">
    <property type="entry name" value="HPT domain"/>
    <property type="match status" value="1"/>
</dbReference>
<protein>
    <recommendedName>
        <fullName evidence="2">histidine kinase</fullName>
        <ecNumber evidence="2">2.7.13.3</ecNumber>
    </recommendedName>
</protein>
<feature type="domain" description="Response regulatory" evidence="7">
    <location>
        <begin position="291"/>
        <end position="408"/>
    </location>
</feature>
<evidence type="ECO:0000256" key="3">
    <source>
        <dbReference type="ARBA" id="ARBA00022553"/>
    </source>
</evidence>
<dbReference type="SUPFAM" id="SSF55874">
    <property type="entry name" value="ATPase domain of HSP90 chaperone/DNA topoisomerase II/histidine kinase"/>
    <property type="match status" value="1"/>
</dbReference>
<comment type="catalytic activity">
    <reaction evidence="1">
        <text>ATP + protein L-histidine = ADP + protein N-phospho-L-histidine.</text>
        <dbReference type="EC" id="2.7.13.3"/>
    </reaction>
</comment>
<dbReference type="InterPro" id="IPR004358">
    <property type="entry name" value="Sig_transdc_His_kin-like_C"/>
</dbReference>
<evidence type="ECO:0000313" key="8">
    <source>
        <dbReference type="EMBL" id="GLS86751.1"/>
    </source>
</evidence>
<dbReference type="PROSITE" id="PS50109">
    <property type="entry name" value="HIS_KIN"/>
    <property type="match status" value="1"/>
</dbReference>
<accession>A0AA37X3G1</accession>
<dbReference type="InterPro" id="IPR036890">
    <property type="entry name" value="HATPase_C_sf"/>
</dbReference>
<dbReference type="Pfam" id="PF02518">
    <property type="entry name" value="HATPase_c"/>
    <property type="match status" value="1"/>
</dbReference>
<dbReference type="SMART" id="SM00387">
    <property type="entry name" value="HATPase_c"/>
    <property type="match status" value="1"/>
</dbReference>
<evidence type="ECO:0000256" key="5">
    <source>
        <dbReference type="SAM" id="MobiDB-lite"/>
    </source>
</evidence>
<evidence type="ECO:0000259" key="7">
    <source>
        <dbReference type="PROSITE" id="PS50110"/>
    </source>
</evidence>
<evidence type="ECO:0000256" key="1">
    <source>
        <dbReference type="ARBA" id="ARBA00000085"/>
    </source>
</evidence>
<evidence type="ECO:0000313" key="9">
    <source>
        <dbReference type="Proteomes" id="UP001157355"/>
    </source>
</evidence>
<dbReference type="AlphaFoldDB" id="A0AA37X3G1"/>
<dbReference type="SMART" id="SM00448">
    <property type="entry name" value="REC"/>
    <property type="match status" value="1"/>
</dbReference>
<dbReference type="Proteomes" id="UP001157355">
    <property type="component" value="Unassembled WGS sequence"/>
</dbReference>
<dbReference type="RefSeq" id="WP_284324946.1">
    <property type="nucleotide sequence ID" value="NZ_BSPP01000007.1"/>
</dbReference>
<keyword evidence="3 4" id="KW-0597">Phosphoprotein</keyword>
<evidence type="ECO:0000256" key="2">
    <source>
        <dbReference type="ARBA" id="ARBA00012438"/>
    </source>
</evidence>
<dbReference type="PRINTS" id="PR00344">
    <property type="entry name" value="BCTRLSENSOR"/>
</dbReference>
<sequence>MHSPSPDRSATAPPTPDRGDGQISGHESGITAGITAGISSGTPYPQTPPADITLLGHDLRAALSEVIGGLRLIDPHQLPSEPRLHIARTRAASEALALLMEQALVLLLDDPQSRAPSLQTHALLQSLQLRWTARAHQLGLEFQLHATDLPAELALDGVVVERVLSNLLNNAIKYADTGCISCDLRLVEQSGPALQITVQDQGKGFSADTLSRLYSCGNRGEHHNTPGSGMGLHIVWQMVTHAGGGISASNHAKGGAQIVVHLPLASATAFPPQPQTAKPMKPNLQVLANLRLLVADDSETGRLVLAHQLTSQGASVTTVADGQQAIQALQQQSFDALLIDIEMPQMNGLEVIGHIRSSAGAQAKLPVLAITAYQLRANKTAILAAGADGLLCKPVLDAQALADAVRQVLHRNAPAQNLAPQIEPAQLQQLLSMAGPAVAAELLEHLLQDLRATERGLLAASHGPDWTTLRRHTHVMIALAGTAGATQLHQLAQALNQLAHQPAPDRGTFRTLLPQALEQLDALIHFIGQQIPNAPQPCPLSSPRAPW</sequence>
<dbReference type="Gene3D" id="3.30.565.10">
    <property type="entry name" value="Histidine kinase-like ATPase, C-terminal domain"/>
    <property type="match status" value="1"/>
</dbReference>
<dbReference type="SUPFAM" id="SSF52172">
    <property type="entry name" value="CheY-like"/>
    <property type="match status" value="1"/>
</dbReference>
<dbReference type="InterPro" id="IPR036641">
    <property type="entry name" value="HPT_dom_sf"/>
</dbReference>
<dbReference type="GO" id="GO:0000155">
    <property type="term" value="F:phosphorelay sensor kinase activity"/>
    <property type="evidence" value="ECO:0007669"/>
    <property type="project" value="TreeGrafter"/>
</dbReference>
<dbReference type="InterPro" id="IPR005467">
    <property type="entry name" value="His_kinase_dom"/>
</dbReference>
<dbReference type="PROSITE" id="PS50110">
    <property type="entry name" value="RESPONSE_REGULATORY"/>
    <property type="match status" value="1"/>
</dbReference>
<dbReference type="EC" id="2.7.13.3" evidence="2"/>
<reference evidence="8 9" key="1">
    <citation type="journal article" date="2014" name="Int. J. Syst. Evol. Microbiol.">
        <title>Complete genome sequence of Corynebacterium casei LMG S-19264T (=DSM 44701T), isolated from a smear-ripened cheese.</title>
        <authorList>
            <consortium name="US DOE Joint Genome Institute (JGI-PGF)"/>
            <person name="Walter F."/>
            <person name="Albersmeier A."/>
            <person name="Kalinowski J."/>
            <person name="Ruckert C."/>
        </authorList>
    </citation>
    <scope>NUCLEOTIDE SEQUENCE [LARGE SCALE GENOMIC DNA]</scope>
    <source>
        <strain evidence="8 9">NBRC 111766</strain>
    </source>
</reference>
<name>A0AA37X3G1_9RHOB</name>
<dbReference type="PANTHER" id="PTHR43547:SF2">
    <property type="entry name" value="HYBRID SIGNAL TRANSDUCTION HISTIDINE KINASE C"/>
    <property type="match status" value="1"/>
</dbReference>
<dbReference type="EMBL" id="BSPP01000007">
    <property type="protein sequence ID" value="GLS86751.1"/>
    <property type="molecule type" value="Genomic_DNA"/>
</dbReference>